<dbReference type="PROSITE" id="PS50181">
    <property type="entry name" value="FBOX"/>
    <property type="match status" value="1"/>
</dbReference>
<protein>
    <recommendedName>
        <fullName evidence="1">F-box domain-containing protein</fullName>
    </recommendedName>
</protein>
<evidence type="ECO:0000313" key="3">
    <source>
        <dbReference type="Proteomes" id="UP000007015"/>
    </source>
</evidence>
<organism evidence="2 3">
    <name type="scientific">Oryza sativa subsp. indica</name>
    <name type="common">Rice</name>
    <dbReference type="NCBI Taxonomy" id="39946"/>
    <lineage>
        <taxon>Eukaryota</taxon>
        <taxon>Viridiplantae</taxon>
        <taxon>Streptophyta</taxon>
        <taxon>Embryophyta</taxon>
        <taxon>Tracheophyta</taxon>
        <taxon>Spermatophyta</taxon>
        <taxon>Magnoliopsida</taxon>
        <taxon>Liliopsida</taxon>
        <taxon>Poales</taxon>
        <taxon>Poaceae</taxon>
        <taxon>BOP clade</taxon>
        <taxon>Oryzoideae</taxon>
        <taxon>Oryzeae</taxon>
        <taxon>Oryzinae</taxon>
        <taxon>Oryza</taxon>
        <taxon>Oryza sativa</taxon>
    </lineage>
</organism>
<dbReference type="AlphaFoldDB" id="B8BEG1"/>
<dbReference type="SMART" id="SM00256">
    <property type="entry name" value="FBOX"/>
    <property type="match status" value="1"/>
</dbReference>
<sequence length="420" mass="44474">MDLPDDLVELILLRLASTVYLIRAASTCKQWRRIVAAADAGFLRRFRSLHAPAIAGYYYNSEKFTSFAPSSPSASASAPAIDDSHFSLDFLQVIVQDIVDGSRPQSSSSWRIMDSRGSLLLLDFAGSHPDDGVRSLLVCEPLTRRYQWVVPPSAGRGFGGGGCEFSRAYLADGAEADEAGGRVGMSNFRVVYELYHHHHGVSAAVFTFTTGGGAQLSWEEKAIGNIAGSSSCMHVLGHAGGSCTAEYSASESELPLEADNWLCWDVMIFFPSCFRVAEGRDGHPRILTVVPGGGALKVFARCDNGGGEWVEEKMIPCAAAMHRLLGRPASSSSLGQWMSIVTTRPGFAVVSPQVREGRWFFAVDLDTMETPRATEQVQTKSKGVVGAGRGVVGAGGAGGVGGGVLDGSALGAGGVCMVAR</sequence>
<dbReference type="EMBL" id="CM000134">
    <property type="protein sequence ID" value="EEC84358.1"/>
    <property type="molecule type" value="Genomic_DNA"/>
</dbReference>
<proteinExistence type="predicted"/>
<reference evidence="2 3" key="1">
    <citation type="journal article" date="2005" name="PLoS Biol.">
        <title>The genomes of Oryza sativa: a history of duplications.</title>
        <authorList>
            <person name="Yu J."/>
            <person name="Wang J."/>
            <person name="Lin W."/>
            <person name="Li S."/>
            <person name="Li H."/>
            <person name="Zhou J."/>
            <person name="Ni P."/>
            <person name="Dong W."/>
            <person name="Hu S."/>
            <person name="Zeng C."/>
            <person name="Zhang J."/>
            <person name="Zhang Y."/>
            <person name="Li R."/>
            <person name="Xu Z."/>
            <person name="Li S."/>
            <person name="Li X."/>
            <person name="Zheng H."/>
            <person name="Cong L."/>
            <person name="Lin L."/>
            <person name="Yin J."/>
            <person name="Geng J."/>
            <person name="Li G."/>
            <person name="Shi J."/>
            <person name="Liu J."/>
            <person name="Lv H."/>
            <person name="Li J."/>
            <person name="Wang J."/>
            <person name="Deng Y."/>
            <person name="Ran L."/>
            <person name="Shi X."/>
            <person name="Wang X."/>
            <person name="Wu Q."/>
            <person name="Li C."/>
            <person name="Ren X."/>
            <person name="Wang J."/>
            <person name="Wang X."/>
            <person name="Li D."/>
            <person name="Liu D."/>
            <person name="Zhang X."/>
            <person name="Ji Z."/>
            <person name="Zhao W."/>
            <person name="Sun Y."/>
            <person name="Zhang Z."/>
            <person name="Bao J."/>
            <person name="Han Y."/>
            <person name="Dong L."/>
            <person name="Ji J."/>
            <person name="Chen P."/>
            <person name="Wu S."/>
            <person name="Liu J."/>
            <person name="Xiao Y."/>
            <person name="Bu D."/>
            <person name="Tan J."/>
            <person name="Yang L."/>
            <person name="Ye C."/>
            <person name="Zhang J."/>
            <person name="Xu J."/>
            <person name="Zhou Y."/>
            <person name="Yu Y."/>
            <person name="Zhang B."/>
            <person name="Zhuang S."/>
            <person name="Wei H."/>
            <person name="Liu B."/>
            <person name="Lei M."/>
            <person name="Yu H."/>
            <person name="Li Y."/>
            <person name="Xu H."/>
            <person name="Wei S."/>
            <person name="He X."/>
            <person name="Fang L."/>
            <person name="Zhang Z."/>
            <person name="Zhang Y."/>
            <person name="Huang X."/>
            <person name="Su Z."/>
            <person name="Tong W."/>
            <person name="Li J."/>
            <person name="Tong Z."/>
            <person name="Li S."/>
            <person name="Ye J."/>
            <person name="Wang L."/>
            <person name="Fang L."/>
            <person name="Lei T."/>
            <person name="Chen C."/>
            <person name="Chen H."/>
            <person name="Xu Z."/>
            <person name="Li H."/>
            <person name="Huang H."/>
            <person name="Zhang F."/>
            <person name="Xu H."/>
            <person name="Li N."/>
            <person name="Zhao C."/>
            <person name="Li S."/>
            <person name="Dong L."/>
            <person name="Huang Y."/>
            <person name="Li L."/>
            <person name="Xi Y."/>
            <person name="Qi Q."/>
            <person name="Li W."/>
            <person name="Zhang B."/>
            <person name="Hu W."/>
            <person name="Zhang Y."/>
            <person name="Tian X."/>
            <person name="Jiao Y."/>
            <person name="Liang X."/>
            <person name="Jin J."/>
            <person name="Gao L."/>
            <person name="Zheng W."/>
            <person name="Hao B."/>
            <person name="Liu S."/>
            <person name="Wang W."/>
            <person name="Yuan L."/>
            <person name="Cao M."/>
            <person name="McDermott J."/>
            <person name="Samudrala R."/>
            <person name="Wang J."/>
            <person name="Wong G.K."/>
            <person name="Yang H."/>
        </authorList>
    </citation>
    <scope>NUCLEOTIDE SEQUENCE [LARGE SCALE GENOMIC DNA]</scope>
    <source>
        <strain evidence="3">cv. 93-11</strain>
    </source>
</reference>
<dbReference type="InterPro" id="IPR001810">
    <property type="entry name" value="F-box_dom"/>
</dbReference>
<dbReference type="PANTHER" id="PTHR33207">
    <property type="entry name" value="F-BOX DOMAIN CONTAINING PROTEIN-RELATED"/>
    <property type="match status" value="1"/>
</dbReference>
<dbReference type="Gramene" id="BGIOSGA030511-TA">
    <property type="protein sequence ID" value="BGIOSGA030511-PA"/>
    <property type="gene ID" value="BGIOSGA030511"/>
</dbReference>
<dbReference type="OMA" id="IAYPCEL"/>
<dbReference type="InterPro" id="IPR036047">
    <property type="entry name" value="F-box-like_dom_sf"/>
</dbReference>
<dbReference type="SUPFAM" id="SSF81383">
    <property type="entry name" value="F-box domain"/>
    <property type="match status" value="1"/>
</dbReference>
<evidence type="ECO:0000313" key="2">
    <source>
        <dbReference type="EMBL" id="EEC84358.1"/>
    </source>
</evidence>
<keyword evidence="3" id="KW-1185">Reference proteome</keyword>
<name>B8BEG1_ORYSI</name>
<evidence type="ECO:0000259" key="1">
    <source>
        <dbReference type="PROSITE" id="PS50181"/>
    </source>
</evidence>
<dbReference type="Pfam" id="PF12937">
    <property type="entry name" value="F-box-like"/>
    <property type="match status" value="1"/>
</dbReference>
<dbReference type="Gene3D" id="1.20.1280.50">
    <property type="match status" value="1"/>
</dbReference>
<gene>
    <name evidence="2" type="ORF">OsI_30882</name>
</gene>
<dbReference type="HOGENOM" id="CLU_038427_0_0_1"/>
<accession>B8BEG1</accession>
<feature type="domain" description="F-box" evidence="1">
    <location>
        <begin position="1"/>
        <end position="45"/>
    </location>
</feature>
<dbReference type="Proteomes" id="UP000007015">
    <property type="component" value="Chromosome 9"/>
</dbReference>